<dbReference type="AlphaFoldDB" id="A0AAV2FXL2"/>
<sequence length="124" mass="13785">MNYIFLSKLAWTAGDPRRSGWFSKLSTMACGTLSSLISLSGHASPYRPYAKICSCPRLPRLPSFHQFPHLFRIFGSWLLLLPGTATEPFPKHATGHDLYCTWPVQHGSWQPLGLIALVGCPFPA</sequence>
<organism evidence="1 2">
    <name type="scientific">Linum trigynum</name>
    <dbReference type="NCBI Taxonomy" id="586398"/>
    <lineage>
        <taxon>Eukaryota</taxon>
        <taxon>Viridiplantae</taxon>
        <taxon>Streptophyta</taxon>
        <taxon>Embryophyta</taxon>
        <taxon>Tracheophyta</taxon>
        <taxon>Spermatophyta</taxon>
        <taxon>Magnoliopsida</taxon>
        <taxon>eudicotyledons</taxon>
        <taxon>Gunneridae</taxon>
        <taxon>Pentapetalae</taxon>
        <taxon>rosids</taxon>
        <taxon>fabids</taxon>
        <taxon>Malpighiales</taxon>
        <taxon>Linaceae</taxon>
        <taxon>Linum</taxon>
    </lineage>
</organism>
<evidence type="ECO:0000313" key="1">
    <source>
        <dbReference type="EMBL" id="CAL1402767.1"/>
    </source>
</evidence>
<name>A0AAV2FXL2_9ROSI</name>
<dbReference type="Proteomes" id="UP001497516">
    <property type="component" value="Chromosome 7"/>
</dbReference>
<keyword evidence="2" id="KW-1185">Reference proteome</keyword>
<protein>
    <submittedName>
        <fullName evidence="1">Uncharacterized protein</fullName>
    </submittedName>
</protein>
<reference evidence="1 2" key="1">
    <citation type="submission" date="2024-04" db="EMBL/GenBank/DDBJ databases">
        <authorList>
            <person name="Fracassetti M."/>
        </authorList>
    </citation>
    <scope>NUCLEOTIDE SEQUENCE [LARGE SCALE GENOMIC DNA]</scope>
</reference>
<proteinExistence type="predicted"/>
<dbReference type="EMBL" id="OZ034820">
    <property type="protein sequence ID" value="CAL1402767.1"/>
    <property type="molecule type" value="Genomic_DNA"/>
</dbReference>
<gene>
    <name evidence="1" type="ORF">LTRI10_LOCUS42744</name>
</gene>
<evidence type="ECO:0000313" key="2">
    <source>
        <dbReference type="Proteomes" id="UP001497516"/>
    </source>
</evidence>
<accession>A0AAV2FXL2</accession>